<name>A0A0D8L5H4_MORMO</name>
<comment type="caution">
    <text evidence="1">The sequence shown here is derived from an EMBL/GenBank/DDBJ whole genome shotgun (WGS) entry which is preliminary data.</text>
</comment>
<sequence length="82" mass="9725">MQAEDIIVYTLKSDNKHNIINGKDKMVIYNRYFPQSKQKSLFLRRCCCIVTGNCLFRNGKQPFMIHQQGKKKQIVTIRRVTF</sequence>
<evidence type="ECO:0000313" key="1">
    <source>
        <dbReference type="EMBL" id="KJF76994.1"/>
    </source>
</evidence>
<gene>
    <name evidence="1" type="ORF">UA45_15550</name>
</gene>
<proteinExistence type="predicted"/>
<dbReference type="PATRIC" id="fig|582.24.peg.4952"/>
<accession>A0A0D8L5H4</accession>
<dbReference type="EMBL" id="JZSH01000213">
    <property type="protein sequence ID" value="KJF76994.1"/>
    <property type="molecule type" value="Genomic_DNA"/>
</dbReference>
<organism evidence="1 2">
    <name type="scientific">Morganella morganii</name>
    <name type="common">Proteus morganii</name>
    <dbReference type="NCBI Taxonomy" id="582"/>
    <lineage>
        <taxon>Bacteria</taxon>
        <taxon>Pseudomonadati</taxon>
        <taxon>Pseudomonadota</taxon>
        <taxon>Gammaproteobacteria</taxon>
        <taxon>Enterobacterales</taxon>
        <taxon>Morganellaceae</taxon>
        <taxon>Morganella</taxon>
    </lineage>
</organism>
<protein>
    <submittedName>
        <fullName evidence="1">Uncharacterized protein</fullName>
    </submittedName>
</protein>
<dbReference type="AlphaFoldDB" id="A0A0D8L5H4"/>
<dbReference type="Proteomes" id="UP000032582">
    <property type="component" value="Unassembled WGS sequence"/>
</dbReference>
<reference evidence="1 2" key="1">
    <citation type="submission" date="2015-02" db="EMBL/GenBank/DDBJ databases">
        <title>Whole genome shotgun sequencing of cultured foodborne pathogen.</title>
        <authorList>
            <person name="Timme R."/>
            <person name="Allard M.W."/>
            <person name="Strain E."/>
            <person name="Evans P.S."/>
            <person name="Brown E."/>
        </authorList>
    </citation>
    <scope>NUCLEOTIDE SEQUENCE [LARGE SCALE GENOMIC DNA]</scope>
    <source>
        <strain evidence="1 2">GCSL-TSO-24</strain>
    </source>
</reference>
<evidence type="ECO:0000313" key="2">
    <source>
        <dbReference type="Proteomes" id="UP000032582"/>
    </source>
</evidence>